<dbReference type="PROSITE" id="PS51186">
    <property type="entry name" value="GNAT"/>
    <property type="match status" value="1"/>
</dbReference>
<dbReference type="SUPFAM" id="SSF55729">
    <property type="entry name" value="Acyl-CoA N-acyltransferases (Nat)"/>
    <property type="match status" value="1"/>
</dbReference>
<dbReference type="EMBL" id="PGCL01000003">
    <property type="protein sequence ID" value="TAJ44134.1"/>
    <property type="molecule type" value="Genomic_DNA"/>
</dbReference>
<dbReference type="Pfam" id="PF13508">
    <property type="entry name" value="Acetyltransf_7"/>
    <property type="match status" value="1"/>
</dbReference>
<dbReference type="PANTHER" id="PTHR43233">
    <property type="entry name" value="FAMILY N-ACETYLTRANSFERASE, PUTATIVE (AFU_ORTHOLOGUE AFUA_6G03350)-RELATED"/>
    <property type="match status" value="1"/>
</dbReference>
<keyword evidence="2" id="KW-0808">Transferase</keyword>
<dbReference type="PANTHER" id="PTHR43233:SF1">
    <property type="entry name" value="FAMILY N-ACETYLTRANSFERASE, PUTATIVE (AFU_ORTHOLOGUE AFUA_6G03350)-RELATED"/>
    <property type="match status" value="1"/>
</dbReference>
<dbReference type="CDD" id="cd04301">
    <property type="entry name" value="NAT_SF"/>
    <property type="match status" value="1"/>
</dbReference>
<keyword evidence="3" id="KW-1185">Reference proteome</keyword>
<reference evidence="2 3" key="1">
    <citation type="submission" date="2017-11" db="EMBL/GenBank/DDBJ databases">
        <title>Isolation and Characterization of Methanofollis Species from Methane Seep Offshore SW Taiwan.</title>
        <authorList>
            <person name="Teng N.-H."/>
            <person name="Lai M.-C."/>
            <person name="Chen S.-C."/>
        </authorList>
    </citation>
    <scope>NUCLEOTIDE SEQUENCE [LARGE SCALE GENOMIC DNA]</scope>
    <source>
        <strain evidence="2 3">FWC-SCC2</strain>
    </source>
</reference>
<dbReference type="InterPro" id="IPR000182">
    <property type="entry name" value="GNAT_dom"/>
</dbReference>
<dbReference type="OrthoDB" id="87545at2157"/>
<evidence type="ECO:0000313" key="3">
    <source>
        <dbReference type="Proteomes" id="UP000292580"/>
    </source>
</evidence>
<sequence length="144" mass="15479">MKADSGIILKIVSAWPAEEIVALYRAGGWWRDEWTPEGIAPLISGSFCFVVAVDGDQAVGMGRAISDGCSDAYLQDIVVLPEYRGSGIGGAILRALVEHCRESGLSWIGLIAQPGTVTFYERSGFSVMEGHIPMLFGEADAENR</sequence>
<gene>
    <name evidence="2" type="ORF">CUJ86_08890</name>
</gene>
<dbReference type="GO" id="GO:0016747">
    <property type="term" value="F:acyltransferase activity, transferring groups other than amino-acyl groups"/>
    <property type="evidence" value="ECO:0007669"/>
    <property type="project" value="InterPro"/>
</dbReference>
<dbReference type="RefSeq" id="WP_130647202.1">
    <property type="nucleotide sequence ID" value="NZ_PGCL01000003.1"/>
</dbReference>
<proteinExistence type="predicted"/>
<evidence type="ECO:0000313" key="2">
    <source>
        <dbReference type="EMBL" id="TAJ44134.1"/>
    </source>
</evidence>
<protein>
    <submittedName>
        <fullName evidence="2">N-acetyltransferase</fullName>
    </submittedName>
</protein>
<comment type="caution">
    <text evidence="2">The sequence shown here is derived from an EMBL/GenBank/DDBJ whole genome shotgun (WGS) entry which is preliminary data.</text>
</comment>
<name>A0A483CTT3_9EURY</name>
<organism evidence="2 3">
    <name type="scientific">Methanofollis fontis</name>
    <dbReference type="NCBI Taxonomy" id="2052832"/>
    <lineage>
        <taxon>Archaea</taxon>
        <taxon>Methanobacteriati</taxon>
        <taxon>Methanobacteriota</taxon>
        <taxon>Stenosarchaea group</taxon>
        <taxon>Methanomicrobia</taxon>
        <taxon>Methanomicrobiales</taxon>
        <taxon>Methanomicrobiaceae</taxon>
        <taxon>Methanofollis</taxon>
    </lineage>
</organism>
<dbReference type="InterPro" id="IPR016181">
    <property type="entry name" value="Acyl_CoA_acyltransferase"/>
</dbReference>
<dbReference type="Proteomes" id="UP000292580">
    <property type="component" value="Unassembled WGS sequence"/>
</dbReference>
<dbReference type="Gene3D" id="3.40.630.30">
    <property type="match status" value="1"/>
</dbReference>
<feature type="domain" description="N-acetyltransferase" evidence="1">
    <location>
        <begin position="7"/>
        <end position="142"/>
    </location>
</feature>
<dbReference type="AlphaFoldDB" id="A0A483CTT3"/>
<accession>A0A483CTT3</accession>
<dbReference type="InterPro" id="IPR053144">
    <property type="entry name" value="Acetyltransferase_Butenolide"/>
</dbReference>
<evidence type="ECO:0000259" key="1">
    <source>
        <dbReference type="PROSITE" id="PS51186"/>
    </source>
</evidence>